<dbReference type="Proteomes" id="UP000001819">
    <property type="component" value="Chromosome X"/>
</dbReference>
<keyword evidence="7" id="KW-1185">Reference proteome</keyword>
<accession>A0A6I8VIH2</accession>
<evidence type="ECO:0000256" key="1">
    <source>
        <dbReference type="ARBA" id="ARBA00022723"/>
    </source>
</evidence>
<evidence type="ECO:0000256" key="2">
    <source>
        <dbReference type="ARBA" id="ARBA00022771"/>
    </source>
</evidence>
<evidence type="ECO:0000313" key="7">
    <source>
        <dbReference type="Proteomes" id="UP000001819"/>
    </source>
</evidence>
<dbReference type="InterPro" id="IPR017907">
    <property type="entry name" value="Znf_RING_CS"/>
</dbReference>
<dbReference type="InParanoid" id="A0A6I8VIH2"/>
<dbReference type="GO" id="GO:0008270">
    <property type="term" value="F:zinc ion binding"/>
    <property type="evidence" value="ECO:0007669"/>
    <property type="project" value="UniProtKB-KW"/>
</dbReference>
<dbReference type="RefSeq" id="XP_015041637.2">
    <property type="nucleotide sequence ID" value="XM_015186151.2"/>
</dbReference>
<sequence>MENFQNTVSNNTSQSSPNVSVSFAIIGVDNSQEEVETSNISSASSNTHDPSSPMRKRNDENEPSEGAYKCPVCLEIVCDREPLLTKCGHVFCRQCIETAIRSSHKCPRCNMEQGIHDTMRIYL</sequence>
<gene>
    <name evidence="8" type="primary">LOC26533299</name>
</gene>
<dbReference type="Gene3D" id="3.30.40.10">
    <property type="entry name" value="Zinc/RING finger domain, C3HC4 (zinc finger)"/>
    <property type="match status" value="1"/>
</dbReference>
<keyword evidence="3" id="KW-0862">Zinc</keyword>
<evidence type="ECO:0000313" key="8">
    <source>
        <dbReference type="RefSeq" id="XP_015041637.2"/>
    </source>
</evidence>
<dbReference type="PANTHER" id="PTHR23041">
    <property type="entry name" value="RING FINGER DOMAIN-CONTAINING"/>
    <property type="match status" value="1"/>
</dbReference>
<dbReference type="KEGG" id="dpo:26533299"/>
<reference evidence="8" key="1">
    <citation type="submission" date="2025-08" db="UniProtKB">
        <authorList>
            <consortium name="RefSeq"/>
        </authorList>
    </citation>
    <scope>IDENTIFICATION</scope>
    <source>
        <strain evidence="8">MV-25-SWS-2005</strain>
        <tissue evidence="8">Whole body</tissue>
    </source>
</reference>
<keyword evidence="1" id="KW-0479">Metal-binding</keyword>
<dbReference type="PROSITE" id="PS00518">
    <property type="entry name" value="ZF_RING_1"/>
    <property type="match status" value="1"/>
</dbReference>
<dbReference type="Pfam" id="PF13923">
    <property type="entry name" value="zf-C3HC4_2"/>
    <property type="match status" value="1"/>
</dbReference>
<feature type="domain" description="RING-type" evidence="6">
    <location>
        <begin position="70"/>
        <end position="110"/>
    </location>
</feature>
<feature type="compositionally biased region" description="Polar residues" evidence="5">
    <location>
        <begin position="37"/>
        <end position="50"/>
    </location>
</feature>
<dbReference type="InterPro" id="IPR013083">
    <property type="entry name" value="Znf_RING/FYVE/PHD"/>
</dbReference>
<dbReference type="PROSITE" id="PS50089">
    <property type="entry name" value="ZF_RING_2"/>
    <property type="match status" value="1"/>
</dbReference>
<dbReference type="GO" id="GO:0045944">
    <property type="term" value="P:positive regulation of transcription by RNA polymerase II"/>
    <property type="evidence" value="ECO:0007669"/>
    <property type="project" value="TreeGrafter"/>
</dbReference>
<evidence type="ECO:0000256" key="3">
    <source>
        <dbReference type="ARBA" id="ARBA00022833"/>
    </source>
</evidence>
<protein>
    <submittedName>
        <fullName evidence="8">E3 ubiquitin-protein ligase RNF125-like</fullName>
    </submittedName>
</protein>
<feature type="region of interest" description="Disordered" evidence="5">
    <location>
        <begin position="34"/>
        <end position="66"/>
    </location>
</feature>
<keyword evidence="2 4" id="KW-0863">Zinc-finger</keyword>
<dbReference type="SUPFAM" id="SSF57850">
    <property type="entry name" value="RING/U-box"/>
    <property type="match status" value="1"/>
</dbReference>
<dbReference type="InterPro" id="IPR001841">
    <property type="entry name" value="Znf_RING"/>
</dbReference>
<evidence type="ECO:0000259" key="6">
    <source>
        <dbReference type="PROSITE" id="PS50089"/>
    </source>
</evidence>
<dbReference type="AlphaFoldDB" id="A0A6I8VIH2"/>
<dbReference type="SMART" id="SM00184">
    <property type="entry name" value="RING"/>
    <property type="match status" value="1"/>
</dbReference>
<evidence type="ECO:0000256" key="4">
    <source>
        <dbReference type="PROSITE-ProRule" id="PRU00175"/>
    </source>
</evidence>
<name>A0A6I8VIH2_DROPS</name>
<proteinExistence type="predicted"/>
<organism evidence="7 8">
    <name type="scientific">Drosophila pseudoobscura pseudoobscura</name>
    <name type="common">Fruit fly</name>
    <dbReference type="NCBI Taxonomy" id="46245"/>
    <lineage>
        <taxon>Eukaryota</taxon>
        <taxon>Metazoa</taxon>
        <taxon>Ecdysozoa</taxon>
        <taxon>Arthropoda</taxon>
        <taxon>Hexapoda</taxon>
        <taxon>Insecta</taxon>
        <taxon>Pterygota</taxon>
        <taxon>Neoptera</taxon>
        <taxon>Endopterygota</taxon>
        <taxon>Diptera</taxon>
        <taxon>Brachycera</taxon>
        <taxon>Muscomorpha</taxon>
        <taxon>Ephydroidea</taxon>
        <taxon>Drosophilidae</taxon>
        <taxon>Drosophila</taxon>
        <taxon>Sophophora</taxon>
    </lineage>
</organism>
<dbReference type="InterPro" id="IPR047134">
    <property type="entry name" value="RNF4"/>
</dbReference>
<dbReference type="PANTHER" id="PTHR23041:SF78">
    <property type="entry name" value="E3 UBIQUITIN-PROTEIN LIGASE RNF4"/>
    <property type="match status" value="1"/>
</dbReference>
<evidence type="ECO:0000256" key="5">
    <source>
        <dbReference type="SAM" id="MobiDB-lite"/>
    </source>
</evidence>